<dbReference type="InterPro" id="IPR018003">
    <property type="entry name" value="Insecticidal_toxin/plasmid_vir"/>
</dbReference>
<feature type="domain" description="ABC toxin N-terminal" evidence="5">
    <location>
        <begin position="2017"/>
        <end position="2147"/>
    </location>
</feature>
<name>A0A150PJD5_SORCE</name>
<feature type="coiled-coil region" evidence="2">
    <location>
        <begin position="3095"/>
        <end position="3143"/>
    </location>
</feature>
<protein>
    <recommendedName>
        <fullName evidence="8">Insecticidal toxin complex protein</fullName>
    </recommendedName>
</protein>
<dbReference type="Pfam" id="PF18276">
    <property type="entry name" value="TcA_TcB_BD"/>
    <property type="match status" value="1"/>
</dbReference>
<dbReference type="InterPro" id="IPR040840">
    <property type="entry name" value="TcA_TcB_BD"/>
</dbReference>
<dbReference type="Pfam" id="PF18413">
    <property type="entry name" value="Neuraminidase"/>
    <property type="match status" value="1"/>
</dbReference>
<evidence type="ECO:0000259" key="5">
    <source>
        <dbReference type="Pfam" id="PF20220"/>
    </source>
</evidence>
<feature type="coiled-coil region" evidence="2">
    <location>
        <begin position="2958"/>
        <end position="2992"/>
    </location>
</feature>
<dbReference type="PROSITE" id="PS50096">
    <property type="entry name" value="IQ"/>
    <property type="match status" value="1"/>
</dbReference>
<dbReference type="EMBL" id="JELY01001432">
    <property type="protein sequence ID" value="KYF55782.1"/>
    <property type="molecule type" value="Genomic_DNA"/>
</dbReference>
<dbReference type="Proteomes" id="UP000075420">
    <property type="component" value="Unassembled WGS sequence"/>
</dbReference>
<reference evidence="6 7" key="1">
    <citation type="submission" date="2014-02" db="EMBL/GenBank/DDBJ databases">
        <title>The small core and large imbalanced accessory genome model reveals a collaborative survival strategy of Sorangium cellulosum strains in nature.</title>
        <authorList>
            <person name="Han K."/>
            <person name="Peng R."/>
            <person name="Blom J."/>
            <person name="Li Y.-Z."/>
        </authorList>
    </citation>
    <scope>NUCLEOTIDE SEQUENCE [LARGE SCALE GENOMIC DNA]</scope>
    <source>
        <strain evidence="6 7">So0157-25</strain>
    </source>
</reference>
<evidence type="ECO:0000256" key="1">
    <source>
        <dbReference type="ARBA" id="ARBA00023026"/>
    </source>
</evidence>
<sequence length="3567" mass="396470">MSIPNPYIINIDLFWPNMSRPTQNEIARVRAFDVDGPAETEVGQSEYDPETGGWPVVLQNIAAFSATRETANLRFRIYSANGQEVGWTQTFDAIQSGSRVRIIIGQSAELVSGATWNASSHKRRVFGTVRNTLGLAASGMVVQAFHVGWTSNGIEELPIGAAESDAGGDFEILYSPPPVASASIPIGTPAGQINLIVYAHEKLNPEGTELRRLSASDVIYDAAREQRLDVVIDRVVASADSEYERLETGLKPSLGVGEPAQLSTVRTLDERPDFLTLVARSSGFDDALVRAFVRSWLIAREIDTQLPPATLSGPMSREVIYSLVRAGLGDNLHALLDVNPDQFFQTLVAAVHRGIISAAIEDDIYPTLVGDWRTVLAKLMNFVPLAPGSKPPWQQQLLELVLGEDATMPRVLTYWTMPFPVDTTAHHVAMLYEVAAGDLLILLFASDGGSPVTTPAGWTQLWSSTDNPSEPAVRLSGYAKVGVGNEKDTHVNFQTTAPQQAVAHVYRVGKDSWKGTIAEGVDSGTAEPGFGTAANPPLLDPPGGAAKTVWIACAAFDLGWPGGSYPSDYTNGRYTMSSTSAGNCGLMSAWRASLAGSEDPSSFTIDSISGAGWVAQTVGIRGIDAADRPNRAKKEALIGAHFDNLGELAEQLSALVDDEALTEPEAEDITFVFELYEKVDRYYPIVAAVYRYKASSSWRTIEDLATVPLDGELPNWTAFASSSTSYNNGRYPGDVPGFNGAHGQGAVYARRLYDLFGKVSPQRRFVSRIQGTPTLVAVRQFLTDHPDFSLEKGDIDDYLADNELTLNSDTVGSIKQLQRVFRLTTDFDAAAHLIDQELDSAVRIARIPEDRFVADHEEHVGGLTAARDIHRTASHYASEILTTLIKFHPNLNEVGGMTAVPAPVNFSVLDPTHGYTPGLVTSPSEAISNKLPNWITLFGDLNKCACKHCQTVLSPGAYLIDLLEWVDGAPKRTLFERRPDLEDIELTCSNTNTVLPYIDLVNEVLEAVVEPLEFTVALTPETMNLAKDGDAGALSALRSAVGAEGYVLSERAVANQSAAYTVASKEWIVEDDAVRFRIQGNAAPLTVYPALQTSGANDSLEVFPEHFNQKAYDKLAQAVFPFHLPLALGREEIDIFLEQKNIRKHEILEAFSPSDADVKLRDVNIALAYLNLTPSEAQAILGAERPVSEYWGFVIPPDTEEVTIRRPDKPTLKITAQEPDPETDPDTRPAWVKLVTLVPVFLHRTGLSYQELLDLLDTRFVHVQVADAHRLHIVSSTDELVECNYNEFQIAHLNTDTLRRVSFFVRLWRKLGWSMRELDAYLMGLEGGDIPADFVRIAQVKRLIDAMKLSPLDVVAWWADLDTRRSGRIEKSRFDEVFLVGAPSQAEYQGLERVRMGATVNLAAVTDDEDYPAHLRAALRLSSTDIERLWGEVIVSQSVTNLGLAELTEMYRVATFSTAMGLSIAEFYDLAALVGSPFAEGATDLQAAIPNTYAAIRELERARTTRMSAAEIAYYLRNESAPGAPFAPTAEDIARAVQQLSAAAAEIEATYPDQIPDAAALAAALTKIMPADKVVRAIQIVEGPPPPPNQDDFDTQAAYDDALAAYEAVHAPLRQQNQNFLIRYFGKFMSSAPGDDPFEQLVTYDAGRSRVLRYKLVWDRLRDYLVDQARTASALTVAAELMDLARDETETLLTKALTGLTGGFGMAIDDWKSFLRGEWNTGEPGERRAFVVIPRDEEYTFTVSVSLPVEPSIEVALWVDGEQRTSYSYIDGQQSRVYLYDAKKLRAGTVLDVRITYSGTDDATLLWQVGNADPVTVPASAVVSFRTDVYSKLFKAVGLVRGLELTRSELKYLIEEPAGLDLDELPLRDGDAEVPWPALAEFIDLLDLQRSVELTSKTLFDFWSEGGGSADAGADDVAALTGWKTEDILAVFDLLSPAPPPPPPWHDNAAASNTVKLWRMLRATMQIVRRLDLSASQIIDLLLSPAPTIGAAVRLRNVFRSQFSRDAWKEVFKPLRDPLRRRQRDALTGYLTTGAVEIDGAIAEPKPDFFDEGDLFAHFLIDVEMEPDTLISRIRLALNVVQLFVQRVFLGLENDASLIQLEQAKDQWTWMQSYRVWEANRKVFLYPENWIEPELRDDKTEFFTELENELLEGDITHERGLTALRNYLEKMSEVSNLEVVGTYAEDVFSSGVNQVLHVVGRTRFQSRSFYYRTFQAKQLHDGIWTPWRKISLDINADVVAPVVFNGRLHLFWPLVQSKQKPKPLPANKSFVDGNNAGGVHAEFQAEIRLMWSEYVASENKWLKPRLSKSRVTDDDAETIFDREIGEEQARTTGYHLRVAVASSEYVSVEVVKTDLSDGPGAPKAINLGPVGVMYWHQKNLLNPKHLGTFAVWYTGDDTLGSSDLVLALGESWPEGTVLKHNAAVEASYRINDKLAGDELRFLGNAPLFRRTPGTFRVFGTNFPYLGGAQHEPFFYETSSRSLFALHKGFVAQPGLSREKAPVSVFSTFHHPLVTEVRKRLQAFGPEGIMNRATQALPIADNRYYSNYYYNYYGHLYLGYHIAGDRQAWGTTQRLIETELHPTRSVARPYPLPTIEFGYGTPFGVYNWELFFHLPMLIAGRLSQDLKFEDAMKWYHYVFDPKQELTRYEQTKRWVERLPAGCRYWNFLPFFANKDATDSLSETLGLTKTLSAYDRQELTALIDDWRHDPFNPHLIARQRLVAYQKFVVMKYLDNLIAWADQLFRLDTIEAINQATQLYVLAAELLGDRPEAVEPLTGEPRYTYRELRTKGIKAFSNAIVDVEYRLVSNSEHLKQTQLAPEGSATASIKNLSLKTLFFCVPRNERIDGYWDTVQDRLFKIRNSMNIDGGKRQLKLFEPPIDPALLVRAAAAGLDLGSVLAQLNAPLPCYRFGTWIQRAVDLANELKGFGAALLAALEKKDVEDLQLVRQGHEIKMLELVRRVRQAQIAEAEENIRALERSRALAEERHTDYRSRARISKSEQTQISMTELGNDLETGQGAFHTLAGLFAPVPDPEAGMVGPFPLINMKAKVGTAFITTMNSIANALGAAASYTRGRANLAGINAGHERRWEDWKLQERLARKEIEQINQQIVAAQIRRDIAQRELENHETQMEHAEEVRDFLQEKFTSRDLYQWMVRELSRTYQQVYKLAYDVAKSAERTFQFELGLEGTSFIQFGYFDSLRQGLLAGEKLVLDLKRMEVAYLERNRREFEIQKPISLAAVNPAALQDLREKGACEFELPEVLFDLDHPGQYFRRVRAVRLTIPCVTGPHTSVSAKLTLLGSAIRKQSTANPAAYAYTGFDDPRFVHDLVGIQSIATSSAQGDAGLFELNFRDERYLPFEGAGVISRWRIELPTAYPQFDHNTISDVVMQLSYTARDGGGTLKDGAESAIIAGLNKVLKVVSDQETGLVRVLSLRKELPDVFHRLLTSPGEPVEMTLLPEHFPFVIRRARMTLALANIANNEGYVDVHVITKPGATLSDAGISLNGGDEKSVNPQHGVAVQSLPKGGSASTTLLHNWAAETWALQQHGLSADAVEDIVFVVRYTAAAAD</sequence>
<evidence type="ECO:0000313" key="7">
    <source>
        <dbReference type="Proteomes" id="UP000075420"/>
    </source>
</evidence>
<proteinExistence type="predicted"/>
<feature type="domain" description="Tc toxin complex TcA C-terminal TcB-binding" evidence="3">
    <location>
        <begin position="3107"/>
        <end position="3393"/>
    </location>
</feature>
<accession>A0A150PJD5</accession>
<dbReference type="InterPro" id="IPR041079">
    <property type="entry name" value="Neuraminidase-like"/>
</dbReference>
<evidence type="ECO:0000259" key="4">
    <source>
        <dbReference type="Pfam" id="PF18413"/>
    </source>
</evidence>
<evidence type="ECO:0008006" key="8">
    <source>
        <dbReference type="Google" id="ProtNLM"/>
    </source>
</evidence>
<gene>
    <name evidence="6" type="ORF">BE08_14620</name>
</gene>
<keyword evidence="1" id="KW-0843">Virulence</keyword>
<feature type="domain" description="Neuraminidase-like" evidence="4">
    <location>
        <begin position="2177"/>
        <end position="2319"/>
    </location>
</feature>
<evidence type="ECO:0000256" key="2">
    <source>
        <dbReference type="SAM" id="Coils"/>
    </source>
</evidence>
<evidence type="ECO:0000259" key="3">
    <source>
        <dbReference type="Pfam" id="PF18276"/>
    </source>
</evidence>
<organism evidence="6 7">
    <name type="scientific">Sorangium cellulosum</name>
    <name type="common">Polyangium cellulosum</name>
    <dbReference type="NCBI Taxonomy" id="56"/>
    <lineage>
        <taxon>Bacteria</taxon>
        <taxon>Pseudomonadati</taxon>
        <taxon>Myxococcota</taxon>
        <taxon>Polyangia</taxon>
        <taxon>Polyangiales</taxon>
        <taxon>Polyangiaceae</taxon>
        <taxon>Sorangium</taxon>
    </lineage>
</organism>
<keyword evidence="2" id="KW-0175">Coiled coil</keyword>
<comment type="caution">
    <text evidence="6">The sequence shown here is derived from an EMBL/GenBank/DDBJ whole genome shotgun (WGS) entry which is preliminary data.</text>
</comment>
<dbReference type="InterPro" id="IPR046839">
    <property type="entry name" value="ABC_toxin_N"/>
</dbReference>
<dbReference type="Pfam" id="PF20220">
    <property type="entry name" value="ABC_toxin_N"/>
    <property type="match status" value="1"/>
</dbReference>
<evidence type="ECO:0000313" key="6">
    <source>
        <dbReference type="EMBL" id="KYF55782.1"/>
    </source>
</evidence>
<dbReference type="Pfam" id="PF03538">
    <property type="entry name" value="VRP1"/>
    <property type="match status" value="1"/>
</dbReference>